<dbReference type="EMBL" id="PNBA02000002">
    <property type="protein sequence ID" value="KAG6433039.1"/>
    <property type="molecule type" value="Genomic_DNA"/>
</dbReference>
<evidence type="ECO:0000313" key="1">
    <source>
        <dbReference type="EMBL" id="KAG6433039.1"/>
    </source>
</evidence>
<name>A0A8X8YJK5_SALSN</name>
<sequence length="118" mass="12483">MSGGGSTAPAMSIVVQPAPPLYPTIDTNDLHNIFPSPLSEDYSPSAPPDSAEDSYFTIPGAIVHLIDKHYSVELTAGVLQIIRLRQGDNTVAVLTVFSDEIDESHDLASVKAKAGFAC</sequence>
<organism evidence="1">
    <name type="scientific">Salvia splendens</name>
    <name type="common">Scarlet sage</name>
    <dbReference type="NCBI Taxonomy" id="180675"/>
    <lineage>
        <taxon>Eukaryota</taxon>
        <taxon>Viridiplantae</taxon>
        <taxon>Streptophyta</taxon>
        <taxon>Embryophyta</taxon>
        <taxon>Tracheophyta</taxon>
        <taxon>Spermatophyta</taxon>
        <taxon>Magnoliopsida</taxon>
        <taxon>eudicotyledons</taxon>
        <taxon>Gunneridae</taxon>
        <taxon>Pentapetalae</taxon>
        <taxon>asterids</taxon>
        <taxon>lamiids</taxon>
        <taxon>Lamiales</taxon>
        <taxon>Lamiaceae</taxon>
        <taxon>Nepetoideae</taxon>
        <taxon>Mentheae</taxon>
        <taxon>Salviinae</taxon>
        <taxon>Salvia</taxon>
        <taxon>Salvia subgen. Calosphace</taxon>
        <taxon>core Calosphace</taxon>
    </lineage>
</organism>
<gene>
    <name evidence="1" type="ORF">SASPL_104644</name>
</gene>
<comment type="caution">
    <text evidence="1">The sequence shown here is derived from an EMBL/GenBank/DDBJ whole genome shotgun (WGS) entry which is preliminary data.</text>
</comment>
<keyword evidence="2" id="KW-1185">Reference proteome</keyword>
<reference evidence="1" key="2">
    <citation type="submission" date="2020-08" db="EMBL/GenBank/DDBJ databases">
        <title>Plant Genome Project.</title>
        <authorList>
            <person name="Zhang R.-G."/>
        </authorList>
    </citation>
    <scope>NUCLEOTIDE SEQUENCE</scope>
    <source>
        <strain evidence="1">Huo1</strain>
        <tissue evidence="1">Leaf</tissue>
    </source>
</reference>
<protein>
    <submittedName>
        <fullName evidence="1">Uncharacterized protein</fullName>
    </submittedName>
</protein>
<evidence type="ECO:0000313" key="2">
    <source>
        <dbReference type="Proteomes" id="UP000298416"/>
    </source>
</evidence>
<reference evidence="1" key="1">
    <citation type="submission" date="2018-01" db="EMBL/GenBank/DDBJ databases">
        <authorList>
            <person name="Mao J.F."/>
        </authorList>
    </citation>
    <scope>NUCLEOTIDE SEQUENCE</scope>
    <source>
        <strain evidence="1">Huo1</strain>
        <tissue evidence="1">Leaf</tissue>
    </source>
</reference>
<dbReference type="AlphaFoldDB" id="A0A8X8YJK5"/>
<accession>A0A8X8YJK5</accession>
<dbReference type="Proteomes" id="UP000298416">
    <property type="component" value="Unassembled WGS sequence"/>
</dbReference>
<proteinExistence type="predicted"/>